<dbReference type="HOGENOM" id="CLU_208798_0_0_1"/>
<dbReference type="EMBL" id="KN835522">
    <property type="protein sequence ID" value="KIK36526.1"/>
    <property type="molecule type" value="Genomic_DNA"/>
</dbReference>
<keyword evidence="2" id="KW-1185">Reference proteome</keyword>
<feature type="non-terminal residue" evidence="1">
    <location>
        <position position="1"/>
    </location>
</feature>
<name>A0A0D0A4J2_9AGAM</name>
<dbReference type="InParanoid" id="A0A0D0A4J2"/>
<reference evidence="1 2" key="1">
    <citation type="submission" date="2014-04" db="EMBL/GenBank/DDBJ databases">
        <authorList>
            <consortium name="DOE Joint Genome Institute"/>
            <person name="Kuo A."/>
            <person name="Ruytinx J."/>
            <person name="Rineau F."/>
            <person name="Colpaert J."/>
            <person name="Kohler A."/>
            <person name="Nagy L.G."/>
            <person name="Floudas D."/>
            <person name="Copeland A."/>
            <person name="Barry K.W."/>
            <person name="Cichocki N."/>
            <person name="Veneault-Fourrey C."/>
            <person name="LaButti K."/>
            <person name="Lindquist E.A."/>
            <person name="Lipzen A."/>
            <person name="Lundell T."/>
            <person name="Morin E."/>
            <person name="Murat C."/>
            <person name="Sun H."/>
            <person name="Tunlid A."/>
            <person name="Henrissat B."/>
            <person name="Grigoriev I.V."/>
            <person name="Hibbett D.S."/>
            <person name="Martin F."/>
            <person name="Nordberg H.P."/>
            <person name="Cantor M.N."/>
            <person name="Hua S.X."/>
        </authorList>
    </citation>
    <scope>NUCLEOTIDE SEQUENCE [LARGE SCALE GENOMIC DNA]</scope>
    <source>
        <strain evidence="1 2">UH-Slu-Lm8-n1</strain>
    </source>
</reference>
<evidence type="ECO:0000313" key="1">
    <source>
        <dbReference type="EMBL" id="KIK36526.1"/>
    </source>
</evidence>
<dbReference type="Proteomes" id="UP000054485">
    <property type="component" value="Unassembled WGS sequence"/>
</dbReference>
<reference evidence="2" key="2">
    <citation type="submission" date="2015-01" db="EMBL/GenBank/DDBJ databases">
        <title>Evolutionary Origins and Diversification of the Mycorrhizal Mutualists.</title>
        <authorList>
            <consortium name="DOE Joint Genome Institute"/>
            <consortium name="Mycorrhizal Genomics Consortium"/>
            <person name="Kohler A."/>
            <person name="Kuo A."/>
            <person name="Nagy L.G."/>
            <person name="Floudas D."/>
            <person name="Copeland A."/>
            <person name="Barry K.W."/>
            <person name="Cichocki N."/>
            <person name="Veneault-Fourrey C."/>
            <person name="LaButti K."/>
            <person name="Lindquist E.A."/>
            <person name="Lipzen A."/>
            <person name="Lundell T."/>
            <person name="Morin E."/>
            <person name="Murat C."/>
            <person name="Riley R."/>
            <person name="Ohm R."/>
            <person name="Sun H."/>
            <person name="Tunlid A."/>
            <person name="Henrissat B."/>
            <person name="Grigoriev I.V."/>
            <person name="Hibbett D.S."/>
            <person name="Martin F."/>
        </authorList>
    </citation>
    <scope>NUCLEOTIDE SEQUENCE [LARGE SCALE GENOMIC DNA]</scope>
    <source>
        <strain evidence="2">UH-Slu-Lm8-n1</strain>
    </source>
</reference>
<feature type="non-terminal residue" evidence="1">
    <location>
        <position position="56"/>
    </location>
</feature>
<sequence length="56" mass="6112">SNVYFSAANSSINGLYFSSVGDVHFDAYTIGCMEVTTFPEGKVEVCFWARIAPKPS</sequence>
<organism evidence="1 2">
    <name type="scientific">Suillus luteus UH-Slu-Lm8-n1</name>
    <dbReference type="NCBI Taxonomy" id="930992"/>
    <lineage>
        <taxon>Eukaryota</taxon>
        <taxon>Fungi</taxon>
        <taxon>Dikarya</taxon>
        <taxon>Basidiomycota</taxon>
        <taxon>Agaricomycotina</taxon>
        <taxon>Agaricomycetes</taxon>
        <taxon>Agaricomycetidae</taxon>
        <taxon>Boletales</taxon>
        <taxon>Suillineae</taxon>
        <taxon>Suillaceae</taxon>
        <taxon>Suillus</taxon>
    </lineage>
</organism>
<proteinExistence type="predicted"/>
<gene>
    <name evidence="1" type="ORF">CY34DRAFT_58809</name>
</gene>
<accession>A0A0D0A4J2</accession>
<protein>
    <submittedName>
        <fullName evidence="1">Uncharacterized protein</fullName>
    </submittedName>
</protein>
<dbReference type="AlphaFoldDB" id="A0A0D0A4J2"/>
<dbReference type="OrthoDB" id="3219650at2759"/>
<evidence type="ECO:0000313" key="2">
    <source>
        <dbReference type="Proteomes" id="UP000054485"/>
    </source>
</evidence>